<evidence type="ECO:0000313" key="1">
    <source>
        <dbReference type="EMBL" id="MPM78206.1"/>
    </source>
</evidence>
<organism evidence="1">
    <name type="scientific">bioreactor metagenome</name>
    <dbReference type="NCBI Taxonomy" id="1076179"/>
    <lineage>
        <taxon>unclassified sequences</taxon>
        <taxon>metagenomes</taxon>
        <taxon>ecological metagenomes</taxon>
    </lineage>
</organism>
<proteinExistence type="predicted"/>
<sequence length="99" mass="10526">MHALRIHQATQARRAEGLERHAGIRERAWLHTAEQLAAGQHLELDGDVDLVGLGGLAAQPGVEQHAALIGHMPGHGPLRAPLSAQQTAEPVGVDIGRYV</sequence>
<dbReference type="AlphaFoldDB" id="A0A645CMG4"/>
<protein>
    <submittedName>
        <fullName evidence="1">Uncharacterized protein</fullName>
    </submittedName>
</protein>
<comment type="caution">
    <text evidence="1">The sequence shown here is derived from an EMBL/GenBank/DDBJ whole genome shotgun (WGS) entry which is preliminary data.</text>
</comment>
<accession>A0A645CMG4</accession>
<gene>
    <name evidence="1" type="ORF">SDC9_125217</name>
</gene>
<dbReference type="EMBL" id="VSSQ01028473">
    <property type="protein sequence ID" value="MPM78206.1"/>
    <property type="molecule type" value="Genomic_DNA"/>
</dbReference>
<reference evidence="1" key="1">
    <citation type="submission" date="2019-08" db="EMBL/GenBank/DDBJ databases">
        <authorList>
            <person name="Kucharzyk K."/>
            <person name="Murdoch R.W."/>
            <person name="Higgins S."/>
            <person name="Loffler F."/>
        </authorList>
    </citation>
    <scope>NUCLEOTIDE SEQUENCE</scope>
</reference>
<name>A0A645CMG4_9ZZZZ</name>